<evidence type="ECO:0000256" key="2">
    <source>
        <dbReference type="ARBA" id="ARBA00022536"/>
    </source>
</evidence>
<dbReference type="Proteomes" id="UP000694701">
    <property type="component" value="Unplaced"/>
</dbReference>
<evidence type="ECO:0000313" key="14">
    <source>
        <dbReference type="Proteomes" id="UP000694701"/>
    </source>
</evidence>
<keyword evidence="8" id="KW-1015">Disulfide bond</keyword>
<dbReference type="PROSITE" id="PS50026">
    <property type="entry name" value="EGF_3"/>
    <property type="match status" value="3"/>
</dbReference>
<dbReference type="SUPFAM" id="SSF57196">
    <property type="entry name" value="EGF/Laminin"/>
    <property type="match status" value="3"/>
</dbReference>
<dbReference type="GO" id="GO:0005509">
    <property type="term" value="F:calcium ion binding"/>
    <property type="evidence" value="ECO:0007669"/>
    <property type="project" value="InterPro"/>
</dbReference>
<evidence type="ECO:0000259" key="11">
    <source>
        <dbReference type="PROSITE" id="PS50026"/>
    </source>
</evidence>
<evidence type="ECO:0000256" key="6">
    <source>
        <dbReference type="ARBA" id="ARBA00022989"/>
    </source>
</evidence>
<keyword evidence="4" id="KW-0732">Signal</keyword>
<sequence length="664" mass="73994">MYTQRHNYTGLVFYFSSSGLFLQSSESLNCGLGFESKNKICVDEDECETPNRCGDHAQCLNTHGSYNCTCKEGFLPSTPNITAITGQCSGTVNLLSSELMHYICLCKTYVNECVSSVCGAHSSCFNTLGSFRCICSPGFQRHENSTCTDINECSDPDVCGTNANCSNHQGSYSCKCHQGYSNYGNNQSKCIEMSCDHFDSDAEDAPLKNLLALLRSNCESLRGPNGGRQTGEQLLENVFTSFDELLSEGNIADGKMLNQFLDVVENSMRLIGPQLKEPVTRMETHNTFAELAVMRGKTPPSGRVTLSTDSALFSTSWETVVGKSYPGFAFAALVSYKDLNSSRDLLHKMSRERSDDEERRVTYQLNSKVVTAVVSNAETKQLSEPVTLVFTHEEERAESEGMAYSCFIADLVFLCGISSTQNKVCVLYLLYMGPTSVFVHKRYSCSSCGIVAGLLHFFFLSAFCWMLLEGVQLYRMVVMVFHTTLKHLYMYLVGYGVPLIIVAISAIAFSKGYGTDRHCWLSLDRYFIWSFFAPVCIIVVLNSFVFVITVWKLAEKFSSINPDLSKLRNIRGFTVTAVAQMCVLGGMWVFGCFLFQEKGTQVALYLFTILNSLQGALIFIMHCLLSKPVFKTHTPMQKKKMENTLLIQAKLQRPCQTGRLLTPS</sequence>
<feature type="transmembrane region" description="Helical" evidence="10">
    <location>
        <begin position="449"/>
        <end position="468"/>
    </location>
</feature>
<dbReference type="GO" id="GO:0007166">
    <property type="term" value="P:cell surface receptor signaling pathway"/>
    <property type="evidence" value="ECO:0007669"/>
    <property type="project" value="InterPro"/>
</dbReference>
<keyword evidence="5" id="KW-0677">Repeat</keyword>
<dbReference type="PROSITE" id="PS00010">
    <property type="entry name" value="ASX_HYDROXYL"/>
    <property type="match status" value="3"/>
</dbReference>
<dbReference type="InterPro" id="IPR000152">
    <property type="entry name" value="EGF-type_Asp/Asn_hydroxyl_site"/>
</dbReference>
<feature type="domain" description="EGF-like" evidence="11">
    <location>
        <begin position="109"/>
        <end position="148"/>
    </location>
</feature>
<evidence type="ECO:0000259" key="12">
    <source>
        <dbReference type="PROSITE" id="PS50261"/>
    </source>
</evidence>
<dbReference type="InterPro" id="IPR049883">
    <property type="entry name" value="NOTCH1_EGF-like"/>
</dbReference>
<dbReference type="PROSITE" id="PS01187">
    <property type="entry name" value="EGF_CA"/>
    <property type="match status" value="1"/>
</dbReference>
<evidence type="ECO:0000256" key="3">
    <source>
        <dbReference type="ARBA" id="ARBA00022692"/>
    </source>
</evidence>
<dbReference type="InterPro" id="IPR017981">
    <property type="entry name" value="GPCR_2-like_7TM"/>
</dbReference>
<dbReference type="PANTHER" id="PTHR12011:SF433">
    <property type="entry name" value="ADHESION G PROTEIN-COUPLED RECEPTOR E1-LIKE-RELATED"/>
    <property type="match status" value="1"/>
</dbReference>
<evidence type="ECO:0000256" key="9">
    <source>
        <dbReference type="PROSITE-ProRule" id="PRU00076"/>
    </source>
</evidence>
<dbReference type="GO" id="GO:0007189">
    <property type="term" value="P:adenylate cyclase-activating G protein-coupled receptor signaling pathway"/>
    <property type="evidence" value="ECO:0007669"/>
    <property type="project" value="TreeGrafter"/>
</dbReference>
<feature type="domain" description="EGF-like" evidence="11">
    <location>
        <begin position="43"/>
        <end position="80"/>
    </location>
</feature>
<dbReference type="PROSITE" id="PS50261">
    <property type="entry name" value="G_PROTEIN_RECEP_F2_4"/>
    <property type="match status" value="1"/>
</dbReference>
<dbReference type="GO" id="GO:0030855">
    <property type="term" value="P:epithelial cell differentiation"/>
    <property type="evidence" value="ECO:0007669"/>
    <property type="project" value="UniProtKB-ARBA"/>
</dbReference>
<dbReference type="InterPro" id="IPR000742">
    <property type="entry name" value="EGF"/>
</dbReference>
<dbReference type="SMART" id="SM00181">
    <property type="entry name" value="EGF"/>
    <property type="match status" value="3"/>
</dbReference>
<reference evidence="13" key="1">
    <citation type="submission" date="2025-08" db="UniProtKB">
        <authorList>
            <consortium name="Ensembl"/>
        </authorList>
    </citation>
    <scope>IDENTIFICATION</scope>
</reference>
<dbReference type="GO" id="GO:0004930">
    <property type="term" value="F:G protein-coupled receptor activity"/>
    <property type="evidence" value="ECO:0007669"/>
    <property type="project" value="InterPro"/>
</dbReference>
<keyword evidence="2 9" id="KW-0245">EGF-like domain</keyword>
<feature type="domain" description="G-protein coupled receptors family 2 profile 2" evidence="12">
    <location>
        <begin position="448"/>
        <end position="626"/>
    </location>
</feature>
<comment type="subcellular location">
    <subcellularLocation>
        <location evidence="1">Membrane</location>
        <topology evidence="1">Multi-pass membrane protein</topology>
    </subcellularLocation>
</comment>
<dbReference type="SMART" id="SM00179">
    <property type="entry name" value="EGF_CA"/>
    <property type="match status" value="3"/>
</dbReference>
<dbReference type="PANTHER" id="PTHR12011">
    <property type="entry name" value="ADHESION G-PROTEIN COUPLED RECEPTOR"/>
    <property type="match status" value="1"/>
</dbReference>
<comment type="caution">
    <text evidence="9">Lacks conserved residue(s) required for the propagation of feature annotation.</text>
</comment>
<dbReference type="AlphaFoldDB" id="A0A8C2D959"/>
<dbReference type="PRINTS" id="PR00249">
    <property type="entry name" value="GPCRSECRETIN"/>
</dbReference>
<accession>A0A8C2D959</accession>
<evidence type="ECO:0000256" key="5">
    <source>
        <dbReference type="ARBA" id="ARBA00022737"/>
    </source>
</evidence>
<feature type="domain" description="EGF-like" evidence="11">
    <location>
        <begin position="149"/>
        <end position="191"/>
    </location>
</feature>
<feature type="transmembrane region" description="Helical" evidence="10">
    <location>
        <begin position="488"/>
        <end position="508"/>
    </location>
</feature>
<dbReference type="Pfam" id="PF07645">
    <property type="entry name" value="EGF_CA"/>
    <property type="match status" value="3"/>
</dbReference>
<dbReference type="Pfam" id="PF00002">
    <property type="entry name" value="7tm_2"/>
    <property type="match status" value="1"/>
</dbReference>
<feature type="transmembrane region" description="Helical" evidence="10">
    <location>
        <begin position="602"/>
        <end position="625"/>
    </location>
</feature>
<dbReference type="Ensembl" id="ENSCCRT00020025609.1">
    <property type="protein sequence ID" value="ENSCCRP00020023346.1"/>
    <property type="gene ID" value="ENSCCRG00020010841.1"/>
</dbReference>
<dbReference type="InterPro" id="IPR018097">
    <property type="entry name" value="EGF_Ca-bd_CS"/>
</dbReference>
<dbReference type="FunFam" id="2.10.25.10:FF:000038">
    <property type="entry name" value="Fibrillin 2"/>
    <property type="match status" value="2"/>
</dbReference>
<feature type="transmembrane region" description="Helical" evidence="10">
    <location>
        <begin position="528"/>
        <end position="551"/>
    </location>
</feature>
<dbReference type="Gene3D" id="1.20.1070.10">
    <property type="entry name" value="Rhodopsin 7-helix transmembrane proteins"/>
    <property type="match status" value="1"/>
</dbReference>
<evidence type="ECO:0000256" key="10">
    <source>
        <dbReference type="SAM" id="Phobius"/>
    </source>
</evidence>
<organism evidence="13 14">
    <name type="scientific">Cyprinus carpio</name>
    <name type="common">Common carp</name>
    <dbReference type="NCBI Taxonomy" id="7962"/>
    <lineage>
        <taxon>Eukaryota</taxon>
        <taxon>Metazoa</taxon>
        <taxon>Chordata</taxon>
        <taxon>Craniata</taxon>
        <taxon>Vertebrata</taxon>
        <taxon>Euteleostomi</taxon>
        <taxon>Actinopterygii</taxon>
        <taxon>Neopterygii</taxon>
        <taxon>Teleostei</taxon>
        <taxon>Ostariophysi</taxon>
        <taxon>Cypriniformes</taxon>
        <taxon>Cyprinidae</taxon>
        <taxon>Cyprininae</taxon>
        <taxon>Cyprinus</taxon>
    </lineage>
</organism>
<evidence type="ECO:0000256" key="7">
    <source>
        <dbReference type="ARBA" id="ARBA00023136"/>
    </source>
</evidence>
<dbReference type="Gene3D" id="2.10.25.10">
    <property type="entry name" value="Laminin"/>
    <property type="match status" value="3"/>
</dbReference>
<name>A0A8C2D959_CYPCA</name>
<dbReference type="InterPro" id="IPR000832">
    <property type="entry name" value="GPCR_2_secretin-like"/>
</dbReference>
<dbReference type="GO" id="GO:0005886">
    <property type="term" value="C:plasma membrane"/>
    <property type="evidence" value="ECO:0007669"/>
    <property type="project" value="TreeGrafter"/>
</dbReference>
<keyword evidence="6 10" id="KW-1133">Transmembrane helix</keyword>
<dbReference type="InterPro" id="IPR001881">
    <property type="entry name" value="EGF-like_Ca-bd_dom"/>
</dbReference>
<dbReference type="PROSITE" id="PS01186">
    <property type="entry name" value="EGF_2"/>
    <property type="match status" value="1"/>
</dbReference>
<evidence type="ECO:0000313" key="13">
    <source>
        <dbReference type="Ensembl" id="ENSCCRP00020023346.1"/>
    </source>
</evidence>
<protein>
    <submittedName>
        <fullName evidence="13">Uncharacterized protein</fullName>
    </submittedName>
</protein>
<evidence type="ECO:0000256" key="1">
    <source>
        <dbReference type="ARBA" id="ARBA00004141"/>
    </source>
</evidence>
<dbReference type="CDD" id="cd00054">
    <property type="entry name" value="EGF_CA"/>
    <property type="match status" value="3"/>
</dbReference>
<proteinExistence type="predicted"/>
<feature type="transmembrane region" description="Helical" evidence="10">
    <location>
        <begin position="572"/>
        <end position="596"/>
    </location>
</feature>
<evidence type="ECO:0000256" key="4">
    <source>
        <dbReference type="ARBA" id="ARBA00022729"/>
    </source>
</evidence>
<keyword evidence="3 10" id="KW-0812">Transmembrane</keyword>
<evidence type="ECO:0000256" key="8">
    <source>
        <dbReference type="ARBA" id="ARBA00023157"/>
    </source>
</evidence>
<keyword evidence="7 10" id="KW-0472">Membrane</keyword>